<comment type="similarity">
    <text evidence="1">Belongs to the thioredoxin family. DsbA subfamily.</text>
</comment>
<dbReference type="PROSITE" id="PS51352">
    <property type="entry name" value="THIOREDOXIN_2"/>
    <property type="match status" value="1"/>
</dbReference>
<dbReference type="AlphaFoldDB" id="A0A1F7GYC8"/>
<keyword evidence="2" id="KW-0732">Signal</keyword>
<evidence type="ECO:0000259" key="7">
    <source>
        <dbReference type="PROSITE" id="PS51352"/>
    </source>
</evidence>
<keyword evidence="3" id="KW-0560">Oxidoreductase</keyword>
<dbReference type="Gene3D" id="3.40.30.10">
    <property type="entry name" value="Glutaredoxin"/>
    <property type="match status" value="1"/>
</dbReference>
<dbReference type="GO" id="GO:0016491">
    <property type="term" value="F:oxidoreductase activity"/>
    <property type="evidence" value="ECO:0007669"/>
    <property type="project" value="UniProtKB-KW"/>
</dbReference>
<evidence type="ECO:0000256" key="6">
    <source>
        <dbReference type="SAM" id="Phobius"/>
    </source>
</evidence>
<protein>
    <recommendedName>
        <fullName evidence="7">Thioredoxin domain-containing protein</fullName>
    </recommendedName>
</protein>
<evidence type="ECO:0000256" key="1">
    <source>
        <dbReference type="ARBA" id="ARBA00005791"/>
    </source>
</evidence>
<sequence length="242" mass="27497">MVYHTLLILKISKTNMQNVPQNKIIYSVLGIVISVGVLWGIWKMVGSTNNTNQAQQVVDITITKDDWSRGNKEAQVVLVEYSDLQCPACKAYAPLVEQVVDKYKKDVLFVYRHFPLSIHENSTNAAYAAEAAGMQGKFFEMHDILFEKQEAWAKSKKANELFLTYAKDIGLDVDQFKKDFQSSRVKNGVEDDLVTGGQIGIDATPTFFLNGRKLESIRSFEDFSQLVQEEIERTRSSQQEKK</sequence>
<dbReference type="PANTHER" id="PTHR13887:SF14">
    <property type="entry name" value="DISULFIDE BOND FORMATION PROTEIN D"/>
    <property type="match status" value="1"/>
</dbReference>
<feature type="transmembrane region" description="Helical" evidence="6">
    <location>
        <begin position="24"/>
        <end position="42"/>
    </location>
</feature>
<comment type="caution">
    <text evidence="8">The sequence shown here is derived from an EMBL/GenBank/DDBJ whole genome shotgun (WGS) entry which is preliminary data.</text>
</comment>
<dbReference type="Pfam" id="PF13462">
    <property type="entry name" value="Thioredoxin_4"/>
    <property type="match status" value="1"/>
</dbReference>
<keyword evidence="4" id="KW-1015">Disulfide bond</keyword>
<feature type="domain" description="Thioredoxin" evidence="7">
    <location>
        <begin position="5"/>
        <end position="232"/>
    </location>
</feature>
<dbReference type="PANTHER" id="PTHR13887">
    <property type="entry name" value="GLUTATHIONE S-TRANSFERASE KAPPA"/>
    <property type="match status" value="1"/>
</dbReference>
<evidence type="ECO:0000313" key="8">
    <source>
        <dbReference type="EMBL" id="OGK23522.1"/>
    </source>
</evidence>
<keyword evidence="6" id="KW-0812">Transmembrane</keyword>
<reference evidence="8 9" key="1">
    <citation type="journal article" date="2016" name="Nat. Commun.">
        <title>Thousands of microbial genomes shed light on interconnected biogeochemical processes in an aquifer system.</title>
        <authorList>
            <person name="Anantharaman K."/>
            <person name="Brown C.T."/>
            <person name="Hug L.A."/>
            <person name="Sharon I."/>
            <person name="Castelle C.J."/>
            <person name="Probst A.J."/>
            <person name="Thomas B.C."/>
            <person name="Singh A."/>
            <person name="Wilkins M.J."/>
            <person name="Karaoz U."/>
            <person name="Brodie E.L."/>
            <person name="Williams K.H."/>
            <person name="Hubbard S.S."/>
            <person name="Banfield J.F."/>
        </authorList>
    </citation>
    <scope>NUCLEOTIDE SEQUENCE [LARGE SCALE GENOMIC DNA]</scope>
</reference>
<gene>
    <name evidence="8" type="ORF">A3C24_01870</name>
</gene>
<accession>A0A1F7GYC8</accession>
<dbReference type="InterPro" id="IPR013766">
    <property type="entry name" value="Thioredoxin_domain"/>
</dbReference>
<dbReference type="EMBL" id="MFZM01000020">
    <property type="protein sequence ID" value="OGK23522.1"/>
    <property type="molecule type" value="Genomic_DNA"/>
</dbReference>
<keyword evidence="6" id="KW-1133">Transmembrane helix</keyword>
<proteinExistence type="inferred from homology"/>
<evidence type="ECO:0000313" key="9">
    <source>
        <dbReference type="Proteomes" id="UP000177159"/>
    </source>
</evidence>
<keyword evidence="5" id="KW-0676">Redox-active center</keyword>
<dbReference type="Proteomes" id="UP000177159">
    <property type="component" value="Unassembled WGS sequence"/>
</dbReference>
<keyword evidence="6" id="KW-0472">Membrane</keyword>
<name>A0A1F7GYC8_9BACT</name>
<dbReference type="InterPro" id="IPR012336">
    <property type="entry name" value="Thioredoxin-like_fold"/>
</dbReference>
<dbReference type="SUPFAM" id="SSF52833">
    <property type="entry name" value="Thioredoxin-like"/>
    <property type="match status" value="1"/>
</dbReference>
<evidence type="ECO:0000256" key="5">
    <source>
        <dbReference type="ARBA" id="ARBA00023284"/>
    </source>
</evidence>
<evidence type="ECO:0000256" key="4">
    <source>
        <dbReference type="ARBA" id="ARBA00023157"/>
    </source>
</evidence>
<evidence type="ECO:0000256" key="3">
    <source>
        <dbReference type="ARBA" id="ARBA00023002"/>
    </source>
</evidence>
<dbReference type="InterPro" id="IPR036249">
    <property type="entry name" value="Thioredoxin-like_sf"/>
</dbReference>
<organism evidence="8 9">
    <name type="scientific">Candidatus Roizmanbacteria bacterium RIFCSPHIGHO2_02_FULL_37_24</name>
    <dbReference type="NCBI Taxonomy" id="1802037"/>
    <lineage>
        <taxon>Bacteria</taxon>
        <taxon>Candidatus Roizmaniibacteriota</taxon>
    </lineage>
</organism>
<evidence type="ECO:0000256" key="2">
    <source>
        <dbReference type="ARBA" id="ARBA00022729"/>
    </source>
</evidence>